<feature type="compositionally biased region" description="Basic and acidic residues" evidence="8">
    <location>
        <begin position="570"/>
        <end position="590"/>
    </location>
</feature>
<keyword evidence="5" id="KW-0539">Nucleus</keyword>
<keyword evidence="4" id="KW-0862">Zinc</keyword>
<evidence type="ECO:0000256" key="1">
    <source>
        <dbReference type="ARBA" id="ARBA00004123"/>
    </source>
</evidence>
<dbReference type="SMART" id="SM00249">
    <property type="entry name" value="PHD"/>
    <property type="match status" value="2"/>
</dbReference>
<dbReference type="Proteomes" id="UP000270296">
    <property type="component" value="Unassembled WGS sequence"/>
</dbReference>
<reference evidence="12" key="1">
    <citation type="submission" date="2016-06" db="UniProtKB">
        <authorList>
            <consortium name="WormBaseParasite"/>
        </authorList>
    </citation>
    <scope>IDENTIFICATION</scope>
</reference>
<dbReference type="InterPro" id="IPR019786">
    <property type="entry name" value="Zinc_finger_PHD-type_CS"/>
</dbReference>
<dbReference type="InterPro" id="IPR019787">
    <property type="entry name" value="Znf_PHD-finger"/>
</dbReference>
<evidence type="ECO:0000256" key="8">
    <source>
        <dbReference type="SAM" id="MobiDB-lite"/>
    </source>
</evidence>
<dbReference type="GO" id="GO:0006974">
    <property type="term" value="P:DNA damage response"/>
    <property type="evidence" value="ECO:0007669"/>
    <property type="project" value="TreeGrafter"/>
</dbReference>
<proteinExistence type="predicted"/>
<dbReference type="InterPro" id="IPR013083">
    <property type="entry name" value="Znf_RING/FYVE/PHD"/>
</dbReference>
<dbReference type="PANTHER" id="PTHR46802">
    <property type="entry name" value="TYROSINE-PROTEIN KINASE BAZ1B"/>
    <property type="match status" value="1"/>
</dbReference>
<evidence type="ECO:0000256" key="4">
    <source>
        <dbReference type="ARBA" id="ARBA00022833"/>
    </source>
</evidence>
<dbReference type="Gene3D" id="3.30.40.10">
    <property type="entry name" value="Zinc/RING finger domain, C3HC4 (zinc finger)"/>
    <property type="match status" value="2"/>
</dbReference>
<dbReference type="GO" id="GO:0008270">
    <property type="term" value="F:zinc ion binding"/>
    <property type="evidence" value="ECO:0007669"/>
    <property type="project" value="UniProtKB-KW"/>
</dbReference>
<evidence type="ECO:0000256" key="6">
    <source>
        <dbReference type="PROSITE-ProRule" id="PRU00146"/>
    </source>
</evidence>
<dbReference type="Pfam" id="PF00628">
    <property type="entry name" value="PHD"/>
    <property type="match status" value="2"/>
</dbReference>
<dbReference type="InterPro" id="IPR028941">
    <property type="entry name" value="WHIM2_dom"/>
</dbReference>
<evidence type="ECO:0000256" key="7">
    <source>
        <dbReference type="SAM" id="Coils"/>
    </source>
</evidence>
<dbReference type="EMBL" id="UZAM01010728">
    <property type="protein sequence ID" value="VDP13480.1"/>
    <property type="molecule type" value="Genomic_DNA"/>
</dbReference>
<reference evidence="10 11" key="2">
    <citation type="submission" date="2018-11" db="EMBL/GenBank/DDBJ databases">
        <authorList>
            <consortium name="Pathogen Informatics"/>
        </authorList>
    </citation>
    <scope>NUCLEOTIDE SEQUENCE [LARGE SCALE GENOMIC DNA]</scope>
</reference>
<keyword evidence="3 6" id="KW-0863">Zinc-finger</keyword>
<sequence>MIGEAGYPRIADIICALLHLILNDDIAQNYKELGVKLCDIQINQYTAAELLRLCLRRHDSDDDDDVDGSTSDMSSVCSYTFDSFTVLPFILRAAVCSVSSYFQEKLVEELTERLKPECLPSQSRQLQLTLDDMRLPQISPDMVSAVKRRQLAVSEEKAKREAMEKKKEQNRRIEAIKSRLEVVSQELEKASEILNSSLRAKPLGFDRNHSRYWYFGASYHCIYVEKGWSSMYADVTDFRTESGSKSPSQIECDDYETVKEEDADMIPAESDLFTSLKRDLIDFENRLRSGGLGEVDELPKWIASVESAGTISLLAQCLIVISKSVRLTMLTGLLDPTRGKGAKTLESDAQSFSKTNPGMEKWTAAVETCSTIGRLYVLYYILQNSVRWEKSNEKARCKICRKTDKDNPYLFCDLCNSMYHMSCLRYPLESSYAEAWLCPGCKPRERRRRQSENVAQDELEEDGSLSDSEPRCKLCRSGSSEGQLVFCSACSDAYHQECHVPPLRFLPRSNWRCSRCFSAGVEEPTSRRLRQKPLSSDTSKKLLFHRETLCSELSDNEISSDSVTESDPEEFGKRSTRLREPNRSVNKCDK</sequence>
<evidence type="ECO:0000313" key="10">
    <source>
        <dbReference type="EMBL" id="VDP13480.1"/>
    </source>
</evidence>
<keyword evidence="11" id="KW-1185">Reference proteome</keyword>
<gene>
    <name evidence="10" type="ORF">SBAD_LOCUS7551</name>
</gene>
<feature type="compositionally biased region" description="Polar residues" evidence="8">
    <location>
        <begin position="554"/>
        <end position="563"/>
    </location>
</feature>
<dbReference type="InterPro" id="IPR011011">
    <property type="entry name" value="Znf_FYVE_PHD"/>
</dbReference>
<keyword evidence="7" id="KW-0175">Coiled coil</keyword>
<dbReference type="InterPro" id="IPR001965">
    <property type="entry name" value="Znf_PHD"/>
</dbReference>
<feature type="domain" description="PHD-type" evidence="9">
    <location>
        <begin position="469"/>
        <end position="519"/>
    </location>
</feature>
<dbReference type="GO" id="GO:0140801">
    <property type="term" value="F:histone H2AXY142 kinase activity"/>
    <property type="evidence" value="ECO:0007669"/>
    <property type="project" value="InterPro"/>
</dbReference>
<feature type="domain" description="PHD-type" evidence="9">
    <location>
        <begin position="394"/>
        <end position="444"/>
    </location>
</feature>
<feature type="coiled-coil region" evidence="7">
    <location>
        <begin position="152"/>
        <end position="193"/>
    </location>
</feature>
<dbReference type="InterPro" id="IPR047174">
    <property type="entry name" value="BAZ1B"/>
</dbReference>
<keyword evidence="2" id="KW-0479">Metal-binding</keyword>
<feature type="region of interest" description="Disordered" evidence="8">
    <location>
        <begin position="554"/>
        <end position="590"/>
    </location>
</feature>
<dbReference type="GO" id="GO:0042393">
    <property type="term" value="F:histone binding"/>
    <property type="evidence" value="ECO:0007669"/>
    <property type="project" value="TreeGrafter"/>
</dbReference>
<protein>
    <submittedName>
        <fullName evidence="12">PHD-type domain-containing protein</fullName>
    </submittedName>
</protein>
<dbReference type="OrthoDB" id="787137at2759"/>
<name>A0A183IVA4_9BILA</name>
<accession>A0A183IVA4</accession>
<dbReference type="Pfam" id="PF15613">
    <property type="entry name" value="WSD"/>
    <property type="match status" value="1"/>
</dbReference>
<comment type="subcellular location">
    <subcellularLocation>
        <location evidence="1">Nucleus</location>
    </subcellularLocation>
</comment>
<evidence type="ECO:0000256" key="3">
    <source>
        <dbReference type="ARBA" id="ARBA00022771"/>
    </source>
</evidence>
<evidence type="ECO:0000313" key="12">
    <source>
        <dbReference type="WBParaSite" id="SBAD_0000783901-mRNA-1"/>
    </source>
</evidence>
<dbReference type="GO" id="GO:0090535">
    <property type="term" value="C:WICH complex"/>
    <property type="evidence" value="ECO:0007669"/>
    <property type="project" value="InterPro"/>
</dbReference>
<evidence type="ECO:0000313" key="11">
    <source>
        <dbReference type="Proteomes" id="UP000270296"/>
    </source>
</evidence>
<organism evidence="12">
    <name type="scientific">Soboliphyme baturini</name>
    <dbReference type="NCBI Taxonomy" id="241478"/>
    <lineage>
        <taxon>Eukaryota</taxon>
        <taxon>Metazoa</taxon>
        <taxon>Ecdysozoa</taxon>
        <taxon>Nematoda</taxon>
        <taxon>Enoplea</taxon>
        <taxon>Dorylaimia</taxon>
        <taxon>Dioctophymatida</taxon>
        <taxon>Dioctophymatoidea</taxon>
        <taxon>Soboliphymatidae</taxon>
        <taxon>Soboliphyme</taxon>
    </lineage>
</organism>
<evidence type="ECO:0000256" key="5">
    <source>
        <dbReference type="ARBA" id="ARBA00023242"/>
    </source>
</evidence>
<evidence type="ECO:0000256" key="2">
    <source>
        <dbReference type="ARBA" id="ARBA00022723"/>
    </source>
</evidence>
<dbReference type="WBParaSite" id="SBAD_0000783901-mRNA-1">
    <property type="protein sequence ID" value="SBAD_0000783901-mRNA-1"/>
    <property type="gene ID" value="SBAD_0000783901"/>
</dbReference>
<evidence type="ECO:0000259" key="9">
    <source>
        <dbReference type="PROSITE" id="PS50016"/>
    </source>
</evidence>
<dbReference type="PANTHER" id="PTHR46802:SF1">
    <property type="entry name" value="TYROSINE-PROTEIN KINASE BAZ1B"/>
    <property type="match status" value="1"/>
</dbReference>
<dbReference type="SUPFAM" id="SSF57903">
    <property type="entry name" value="FYVE/PHD zinc finger"/>
    <property type="match status" value="2"/>
</dbReference>
<dbReference type="AlphaFoldDB" id="A0A183IVA4"/>
<dbReference type="PROSITE" id="PS50016">
    <property type="entry name" value="ZF_PHD_2"/>
    <property type="match status" value="2"/>
</dbReference>
<dbReference type="PROSITE" id="PS01359">
    <property type="entry name" value="ZF_PHD_1"/>
    <property type="match status" value="1"/>
</dbReference>